<protein>
    <submittedName>
        <fullName evidence="2">Uncharacterized protein</fullName>
    </submittedName>
</protein>
<keyword evidence="3" id="KW-1185">Reference proteome</keyword>
<evidence type="ECO:0000313" key="2">
    <source>
        <dbReference type="EMBL" id="KAL2538954.1"/>
    </source>
</evidence>
<dbReference type="EMBL" id="JBFOLJ010000005">
    <property type="protein sequence ID" value="KAL2538954.1"/>
    <property type="molecule type" value="Genomic_DNA"/>
</dbReference>
<feature type="compositionally biased region" description="Low complexity" evidence="1">
    <location>
        <begin position="101"/>
        <end position="118"/>
    </location>
</feature>
<sequence length="118" mass="12947">MDDSKDVGYVAKAINSLTQPRFSSIVNQLLFETPGGSSSNKRPIEEHDNTINNALLKTTTPRSWDQNDCSCSQAAPLRRNAKRELREGDEVTNGERKQQLASCSEASSSSVTSVAVFR</sequence>
<evidence type="ECO:0000256" key="1">
    <source>
        <dbReference type="SAM" id="MobiDB-lite"/>
    </source>
</evidence>
<accession>A0ABD1VNM7</accession>
<organism evidence="2 3">
    <name type="scientific">Forsythia ovata</name>
    <dbReference type="NCBI Taxonomy" id="205694"/>
    <lineage>
        <taxon>Eukaryota</taxon>
        <taxon>Viridiplantae</taxon>
        <taxon>Streptophyta</taxon>
        <taxon>Embryophyta</taxon>
        <taxon>Tracheophyta</taxon>
        <taxon>Spermatophyta</taxon>
        <taxon>Magnoliopsida</taxon>
        <taxon>eudicotyledons</taxon>
        <taxon>Gunneridae</taxon>
        <taxon>Pentapetalae</taxon>
        <taxon>asterids</taxon>
        <taxon>lamiids</taxon>
        <taxon>Lamiales</taxon>
        <taxon>Oleaceae</taxon>
        <taxon>Forsythieae</taxon>
        <taxon>Forsythia</taxon>
    </lineage>
</organism>
<gene>
    <name evidence="2" type="ORF">Fot_20345</name>
</gene>
<name>A0ABD1VNM7_9LAMI</name>
<comment type="caution">
    <text evidence="2">The sequence shown here is derived from an EMBL/GenBank/DDBJ whole genome shotgun (WGS) entry which is preliminary data.</text>
</comment>
<dbReference type="AlphaFoldDB" id="A0ABD1VNM7"/>
<reference evidence="3" key="1">
    <citation type="submission" date="2024-07" db="EMBL/GenBank/DDBJ databases">
        <title>Two chromosome-level genome assemblies of Korean endemic species Abeliophyllum distichum and Forsythia ovata (Oleaceae).</title>
        <authorList>
            <person name="Jang H."/>
        </authorList>
    </citation>
    <scope>NUCLEOTIDE SEQUENCE [LARGE SCALE GENOMIC DNA]</scope>
</reference>
<proteinExistence type="predicted"/>
<feature type="compositionally biased region" description="Basic and acidic residues" evidence="1">
    <location>
        <begin position="82"/>
        <end position="98"/>
    </location>
</feature>
<feature type="region of interest" description="Disordered" evidence="1">
    <location>
        <begin position="80"/>
        <end position="118"/>
    </location>
</feature>
<evidence type="ECO:0000313" key="3">
    <source>
        <dbReference type="Proteomes" id="UP001604277"/>
    </source>
</evidence>
<dbReference type="Proteomes" id="UP001604277">
    <property type="component" value="Unassembled WGS sequence"/>
</dbReference>